<sequence>MRFPIKQFQRRGVVTLAKPSIRKVSLRVSDASPALQGAMAGGGFGLIVGAILQLVPRLHSESGVFGGGPQGLDQYVYFSLIQAIWRTGNGFTYEYPFSLFWPAPPVLLQLPLTVAAWIAKIIGLSLSFEFLRVFGAAGSGAALWVLAKRLAPSKLWSRWLLFACVFGGGWFSFGAVREAIRTAGIEGLTEWPLYVQRSMGALYWWLPYLAQNVVYPLEATYHALVLGAFAALLVGKFRTALLLHLLTWFSNPFPAVSLSVPVWLWLLSRVLVPQGIPRRDLLRQLVGWSLVMAIGLGYYGPFLGQWDVLRELGRMHRVPLAPPPTPFQLLCLLSPFGWFFLWSFMTRATRRAVWISPRWRLLAIIVVSQLMFLGQFWVLGS</sequence>
<evidence type="ECO:0000313" key="2">
    <source>
        <dbReference type="EMBL" id="AXA35754.1"/>
    </source>
</evidence>
<feature type="transmembrane region" description="Helical" evidence="1">
    <location>
        <begin position="326"/>
        <end position="347"/>
    </location>
</feature>
<keyword evidence="1" id="KW-1133">Transmembrane helix</keyword>
<organism evidence="2 3">
    <name type="scientific">Sumerlaea chitinivorans</name>
    <dbReference type="NCBI Taxonomy" id="2250252"/>
    <lineage>
        <taxon>Bacteria</taxon>
        <taxon>Candidatus Sumerlaeota</taxon>
        <taxon>Candidatus Sumerlaeia</taxon>
        <taxon>Candidatus Sumerlaeales</taxon>
        <taxon>Candidatus Sumerlaeaceae</taxon>
        <taxon>Candidatus Sumerlaea</taxon>
    </lineage>
</organism>
<dbReference type="KEGG" id="schv:BRCON_0977"/>
<feature type="transmembrane region" description="Helical" evidence="1">
    <location>
        <begin position="252"/>
        <end position="272"/>
    </location>
</feature>
<protein>
    <submittedName>
        <fullName evidence="2">Uncharacterized protein</fullName>
    </submittedName>
</protein>
<feature type="transmembrane region" description="Helical" evidence="1">
    <location>
        <begin position="159"/>
        <end position="176"/>
    </location>
</feature>
<gene>
    <name evidence="2" type="ORF">BRCON_0977</name>
</gene>
<evidence type="ECO:0000256" key="1">
    <source>
        <dbReference type="SAM" id="Phobius"/>
    </source>
</evidence>
<proteinExistence type="predicted"/>
<feature type="transmembrane region" description="Helical" evidence="1">
    <location>
        <begin position="223"/>
        <end position="246"/>
    </location>
</feature>
<feature type="transmembrane region" description="Helical" evidence="1">
    <location>
        <begin position="34"/>
        <end position="55"/>
    </location>
</feature>
<name>A0A2Z4Y3Q5_SUMC1</name>
<dbReference type="Proteomes" id="UP000262583">
    <property type="component" value="Chromosome"/>
</dbReference>
<dbReference type="AlphaFoldDB" id="A0A2Z4Y3Q5"/>
<feature type="transmembrane region" description="Helical" evidence="1">
    <location>
        <begin position="284"/>
        <end position="306"/>
    </location>
</feature>
<dbReference type="EMBL" id="CP030759">
    <property type="protein sequence ID" value="AXA35754.1"/>
    <property type="molecule type" value="Genomic_DNA"/>
</dbReference>
<reference evidence="2 3" key="1">
    <citation type="submission" date="2018-05" db="EMBL/GenBank/DDBJ databases">
        <title>A metagenomic window into the 2 km-deep terrestrial subsurface aquifer revealed taxonomically and functionally diverse microbial community comprising novel uncultured bacterial lineages.</title>
        <authorList>
            <person name="Kadnikov V.V."/>
            <person name="Mardanov A.V."/>
            <person name="Beletsky A.V."/>
            <person name="Banks D."/>
            <person name="Pimenov N.V."/>
            <person name="Frank Y.A."/>
            <person name="Karnachuk O.V."/>
            <person name="Ravin N.V."/>
        </authorList>
    </citation>
    <scope>NUCLEOTIDE SEQUENCE [LARGE SCALE GENOMIC DNA]</scope>
    <source>
        <strain evidence="2">BY</strain>
    </source>
</reference>
<keyword evidence="1" id="KW-0472">Membrane</keyword>
<keyword evidence="1" id="KW-0812">Transmembrane</keyword>
<feature type="transmembrane region" description="Helical" evidence="1">
    <location>
        <begin position="99"/>
        <end position="118"/>
    </location>
</feature>
<feature type="transmembrane region" description="Helical" evidence="1">
    <location>
        <begin position="359"/>
        <end position="378"/>
    </location>
</feature>
<accession>A0A2Z4Y3Q5</accession>
<feature type="transmembrane region" description="Helical" evidence="1">
    <location>
        <begin position="130"/>
        <end position="147"/>
    </location>
</feature>
<evidence type="ECO:0000313" key="3">
    <source>
        <dbReference type="Proteomes" id="UP000262583"/>
    </source>
</evidence>